<evidence type="ECO:0000259" key="6">
    <source>
        <dbReference type="PROSITE" id="PS50021"/>
    </source>
</evidence>
<comment type="subcellular location">
    <subcellularLocation>
        <location evidence="1">Cytoplasm</location>
    </subcellularLocation>
</comment>
<evidence type="ECO:0000313" key="7">
    <source>
        <dbReference type="EMBL" id="KAK6636873.1"/>
    </source>
</evidence>
<dbReference type="PANTHER" id="PTHR18947">
    <property type="entry name" value="HOOK PROTEINS"/>
    <property type="match status" value="1"/>
</dbReference>
<dbReference type="CDD" id="cd22223">
    <property type="entry name" value="HkD_HkRP"/>
    <property type="match status" value="1"/>
</dbReference>
<feature type="region of interest" description="Disordered" evidence="5">
    <location>
        <begin position="1059"/>
        <end position="1119"/>
    </location>
</feature>
<dbReference type="Proteomes" id="UP001372834">
    <property type="component" value="Unassembled WGS sequence"/>
</dbReference>
<name>A0AAN8P0J2_POLSC</name>
<dbReference type="PANTHER" id="PTHR18947:SF28">
    <property type="entry name" value="GIRDIN, ISOFORM A"/>
    <property type="match status" value="1"/>
</dbReference>
<dbReference type="SUPFAM" id="SSF116907">
    <property type="entry name" value="Hook domain"/>
    <property type="match status" value="1"/>
</dbReference>
<dbReference type="GO" id="GO:0051959">
    <property type="term" value="F:dynein light intermediate chain binding"/>
    <property type="evidence" value="ECO:0007669"/>
    <property type="project" value="TreeGrafter"/>
</dbReference>
<dbReference type="EMBL" id="JAWJWE010000004">
    <property type="protein sequence ID" value="KAK6636873.1"/>
    <property type="molecule type" value="Genomic_DNA"/>
</dbReference>
<proteinExistence type="predicted"/>
<dbReference type="Pfam" id="PF19047">
    <property type="entry name" value="HOOK_N"/>
    <property type="match status" value="1"/>
</dbReference>
<organism evidence="7 8">
    <name type="scientific">Polyplax serrata</name>
    <name type="common">Common mouse louse</name>
    <dbReference type="NCBI Taxonomy" id="468196"/>
    <lineage>
        <taxon>Eukaryota</taxon>
        <taxon>Metazoa</taxon>
        <taxon>Ecdysozoa</taxon>
        <taxon>Arthropoda</taxon>
        <taxon>Hexapoda</taxon>
        <taxon>Insecta</taxon>
        <taxon>Pterygota</taxon>
        <taxon>Neoptera</taxon>
        <taxon>Paraneoptera</taxon>
        <taxon>Psocodea</taxon>
        <taxon>Troctomorpha</taxon>
        <taxon>Phthiraptera</taxon>
        <taxon>Anoplura</taxon>
        <taxon>Polyplacidae</taxon>
        <taxon>Polyplax</taxon>
    </lineage>
</organism>
<evidence type="ECO:0000256" key="4">
    <source>
        <dbReference type="SAM" id="Coils"/>
    </source>
</evidence>
<dbReference type="GO" id="GO:0030705">
    <property type="term" value="P:cytoskeleton-dependent intracellular transport"/>
    <property type="evidence" value="ECO:0007669"/>
    <property type="project" value="InterPro"/>
</dbReference>
<feature type="domain" description="Calponin-homology (CH)" evidence="6">
    <location>
        <begin position="10"/>
        <end position="124"/>
    </location>
</feature>
<feature type="coiled-coil region" evidence="4">
    <location>
        <begin position="228"/>
        <end position="386"/>
    </location>
</feature>
<reference evidence="7 8" key="1">
    <citation type="submission" date="2023-10" db="EMBL/GenBank/DDBJ databases">
        <title>Genomes of two closely related lineages of the louse Polyplax serrata with different host specificities.</title>
        <authorList>
            <person name="Martinu J."/>
            <person name="Tarabai H."/>
            <person name="Stefka J."/>
            <person name="Hypsa V."/>
        </authorList>
    </citation>
    <scope>NUCLEOTIDE SEQUENCE [LARGE SCALE GENOMIC DNA]</scope>
    <source>
        <strain evidence="7">HR10_N</strain>
    </source>
</reference>
<dbReference type="AlphaFoldDB" id="A0AAN8P0J2"/>
<dbReference type="GO" id="GO:0031122">
    <property type="term" value="P:cytoplasmic microtubule organization"/>
    <property type="evidence" value="ECO:0007669"/>
    <property type="project" value="TreeGrafter"/>
</dbReference>
<feature type="region of interest" description="Disordered" evidence="5">
    <location>
        <begin position="1131"/>
        <end position="1206"/>
    </location>
</feature>
<feature type="coiled-coil region" evidence="4">
    <location>
        <begin position="433"/>
        <end position="673"/>
    </location>
</feature>
<evidence type="ECO:0000256" key="3">
    <source>
        <dbReference type="ARBA" id="ARBA00023054"/>
    </source>
</evidence>
<feature type="compositionally biased region" description="Polar residues" evidence="5">
    <location>
        <begin position="1176"/>
        <end position="1192"/>
    </location>
</feature>
<gene>
    <name evidence="7" type="ORF">RUM43_010537</name>
</gene>
<dbReference type="Gene3D" id="1.10.418.10">
    <property type="entry name" value="Calponin-like domain"/>
    <property type="match status" value="1"/>
</dbReference>
<evidence type="ECO:0000256" key="2">
    <source>
        <dbReference type="ARBA" id="ARBA00022490"/>
    </source>
</evidence>
<evidence type="ECO:0000256" key="5">
    <source>
        <dbReference type="SAM" id="MobiDB-lite"/>
    </source>
</evidence>
<sequence>MATNAEDKDDFMDGPLVIWLRSCLENPNGLNDYDDLIDGNLIYQVLLQIDPEPTYTGVIPSLGSPQIRIRNLDIILKNIQYLYQEEFGQTIIMIPDIVRLGLEPKTPAGHQDMALLLLLLLSCAVQCPNKKIFIDKIKLLDVEVQHSIVECIKKVTDTPLMVIGSDTHENIGCDILIDHVKHLVKERNKFLQNWVTSTTTQRAENTSERKKQSSCNSVSSESHLAVELADWKSKLRKQRQELEEKTEALTECKEELEHQRALVTKLRQEVAEVVQEARSAKAYRDELDAMREKAERAEKLEVEVQRFKDKLSDIDFYKTRVEELREDNRVLLETREMLEDQLQRARRRGDCVVDLEAEILKLNKQINELTLEREVKDKKLEKLYTENAELQVLARSALHEESVMKSDSELEEPVSSGDASWSEQLTNHATTRALRLELENRKLLSTIENLKETSLHESSSKILELDKENKKLNINVQQLEETCKRLTSENKELELIIKDSLQENRKLQEAKEALRMTTDRQQEELQDGRRQVEILKNDIDEKTKKIDALMSQITDLESSNNEVELWKTQSGLVPSLREELSSMKNDLLNLEKELQISQRDVNRFKETIEEKDVKLDEFVNKTEILNKEHESLAKELESAKSQISKLQEVERERDELISKAAITEETLNVLKAELVTEKVNNQQLKSGIEKLGLKPELLIESDTTLASLLNIPEFKNLLTKELNHSCARCSGTDVQAGANKNSQNDELKIELAALQAAADAMNSDNARLEVVTAMLQSQITSLTAQHTALQLANSQLVAEKEELAKKRASQQDSYNQLLKDQDALQTLHEQLSTEHETILREREALRQVKKDLSKEVKTQKDLLAKQEASNSVTKQEIDSLKADSISLSNLRAEHSKLKDDFRNLFTASEKVKTEYRAIQEEYKNLRAETSSLRLRHTELQGEAATLSDHATHLQVQLSKVANQNEMLLQMNSNLEEDRKSLMEHAARLLHQYHELLTHSLEDKQHYHAEEKMFSDKLNHLNRQKEKLEEKIMDHYKKLESCSNKKKSFGANLVRRVRKAGTDLINKSRRSWHEDSRPSSMLMHGSESGGNESDGSVDDVRQDEGSHPQMGFPNILNQQGAGTRQTVYYNNEPKTDVPEASTQEETTSNPTFLVYNRVNTVLGGDLGGHRQAPPSPNNSVRSHRSQQTVTPKLSPSEEAKRKSRKENSLWFEYGCV</sequence>
<evidence type="ECO:0000256" key="1">
    <source>
        <dbReference type="ARBA" id="ARBA00004496"/>
    </source>
</evidence>
<feature type="compositionally biased region" description="Low complexity" evidence="5">
    <location>
        <begin position="1084"/>
        <end position="1093"/>
    </location>
</feature>
<feature type="region of interest" description="Disordered" evidence="5">
    <location>
        <begin position="402"/>
        <end position="422"/>
    </location>
</feature>
<evidence type="ECO:0000313" key="8">
    <source>
        <dbReference type="Proteomes" id="UP001372834"/>
    </source>
</evidence>
<dbReference type="GO" id="GO:0005737">
    <property type="term" value="C:cytoplasm"/>
    <property type="evidence" value="ECO:0007669"/>
    <property type="project" value="UniProtKB-SubCell"/>
</dbReference>
<accession>A0AAN8P0J2</accession>
<comment type="caution">
    <text evidence="7">The sequence shown here is derived from an EMBL/GenBank/DDBJ whole genome shotgun (WGS) entry which is preliminary data.</text>
</comment>
<feature type="compositionally biased region" description="Polar residues" evidence="5">
    <location>
        <begin position="1139"/>
        <end position="1150"/>
    </location>
</feature>
<protein>
    <recommendedName>
        <fullName evidence="6">Calponin-homology (CH) domain-containing protein</fullName>
    </recommendedName>
</protein>
<keyword evidence="2" id="KW-0963">Cytoplasm</keyword>
<feature type="coiled-coil region" evidence="4">
    <location>
        <begin position="800"/>
        <end position="883"/>
    </location>
</feature>
<dbReference type="InterPro" id="IPR036872">
    <property type="entry name" value="CH_dom_sf"/>
</dbReference>
<dbReference type="GO" id="GO:0005813">
    <property type="term" value="C:centrosome"/>
    <property type="evidence" value="ECO:0007669"/>
    <property type="project" value="TreeGrafter"/>
</dbReference>
<dbReference type="GO" id="GO:0008017">
    <property type="term" value="F:microtubule binding"/>
    <property type="evidence" value="ECO:0007669"/>
    <property type="project" value="TreeGrafter"/>
</dbReference>
<dbReference type="PROSITE" id="PS50021">
    <property type="entry name" value="CH"/>
    <property type="match status" value="1"/>
</dbReference>
<dbReference type="InterPro" id="IPR043936">
    <property type="entry name" value="HOOK_N"/>
</dbReference>
<keyword evidence="3 4" id="KW-0175">Coiled coil</keyword>
<dbReference type="InterPro" id="IPR001715">
    <property type="entry name" value="CH_dom"/>
</dbReference>
<feature type="coiled-coil region" evidence="4">
    <location>
        <begin position="908"/>
        <end position="1044"/>
    </location>
</feature>